<feature type="compositionally biased region" description="Low complexity" evidence="1">
    <location>
        <begin position="18"/>
        <end position="28"/>
    </location>
</feature>
<name>A0A9P7UXG3_9AGAR</name>
<protein>
    <submittedName>
        <fullName evidence="2">Uncharacterized protein</fullName>
    </submittedName>
</protein>
<dbReference type="RefSeq" id="XP_043012929.1">
    <property type="nucleotide sequence ID" value="XM_043148334.1"/>
</dbReference>
<dbReference type="OrthoDB" id="2868580at2759"/>
<gene>
    <name evidence="2" type="ORF">E1B28_003892</name>
</gene>
<evidence type="ECO:0000256" key="1">
    <source>
        <dbReference type="SAM" id="MobiDB-lite"/>
    </source>
</evidence>
<dbReference type="EMBL" id="CM032182">
    <property type="protein sequence ID" value="KAG7096459.1"/>
    <property type="molecule type" value="Genomic_DNA"/>
</dbReference>
<accession>A0A9P7UXG3</accession>
<keyword evidence="3" id="KW-1185">Reference proteome</keyword>
<evidence type="ECO:0000313" key="2">
    <source>
        <dbReference type="EMBL" id="KAG7096459.1"/>
    </source>
</evidence>
<proteinExistence type="predicted"/>
<dbReference type="AlphaFoldDB" id="A0A9P7UXG3"/>
<dbReference type="GeneID" id="66072968"/>
<reference evidence="2" key="1">
    <citation type="journal article" date="2021" name="Genome Biol. Evol.">
        <title>The assembled and annotated genome of the fairy-ring fungus Marasmius oreades.</title>
        <authorList>
            <person name="Hiltunen M."/>
            <person name="Ament-Velasquez S.L."/>
            <person name="Johannesson H."/>
        </authorList>
    </citation>
    <scope>NUCLEOTIDE SEQUENCE</scope>
    <source>
        <strain evidence="2">03SP1</strain>
    </source>
</reference>
<sequence length="331" mass="36871">MARKKRRLYASEHAEVETTQPTSSSRSPPIDPGLASMVSCCAVSPPQTNQCLLRKILQTLIRRFEEFPHLGSLVRVLKLSADCLGSPYLRGQYAKRLAAALTGLTRLQIVSFAPCRSRSKELPDLVFSFPKLAGLMIYGLKYIPEQAAAIIETTESLCTQFPSDGNPVRLTDVLCLTKAEICHDLLTWFTSPAFDLSKLQLFAMKWSAWPPGMPCPSFSALDNFCARVGSTLSVLHLGFPENIGFGRSDILSSHLVRTMKWLILGHFIVLTEIRLDLFQLEDNFDSVSPVIMSLLKTLSNSAPCLRVIEVKARYGGMYHPPRMEVARQSFC</sequence>
<dbReference type="Proteomes" id="UP001049176">
    <property type="component" value="Chromosome 2"/>
</dbReference>
<organism evidence="2 3">
    <name type="scientific">Marasmius oreades</name>
    <name type="common">fairy-ring Marasmius</name>
    <dbReference type="NCBI Taxonomy" id="181124"/>
    <lineage>
        <taxon>Eukaryota</taxon>
        <taxon>Fungi</taxon>
        <taxon>Dikarya</taxon>
        <taxon>Basidiomycota</taxon>
        <taxon>Agaricomycotina</taxon>
        <taxon>Agaricomycetes</taxon>
        <taxon>Agaricomycetidae</taxon>
        <taxon>Agaricales</taxon>
        <taxon>Marasmiineae</taxon>
        <taxon>Marasmiaceae</taxon>
        <taxon>Marasmius</taxon>
    </lineage>
</organism>
<comment type="caution">
    <text evidence="2">The sequence shown here is derived from an EMBL/GenBank/DDBJ whole genome shotgun (WGS) entry which is preliminary data.</text>
</comment>
<evidence type="ECO:0000313" key="3">
    <source>
        <dbReference type="Proteomes" id="UP001049176"/>
    </source>
</evidence>
<feature type="region of interest" description="Disordered" evidence="1">
    <location>
        <begin position="1"/>
        <end position="30"/>
    </location>
</feature>